<organism evidence="1 2">
    <name type="scientific">Saponaria officinalis</name>
    <name type="common">Common soapwort</name>
    <name type="synonym">Lychnis saponaria</name>
    <dbReference type="NCBI Taxonomy" id="3572"/>
    <lineage>
        <taxon>Eukaryota</taxon>
        <taxon>Viridiplantae</taxon>
        <taxon>Streptophyta</taxon>
        <taxon>Embryophyta</taxon>
        <taxon>Tracheophyta</taxon>
        <taxon>Spermatophyta</taxon>
        <taxon>Magnoliopsida</taxon>
        <taxon>eudicotyledons</taxon>
        <taxon>Gunneridae</taxon>
        <taxon>Pentapetalae</taxon>
        <taxon>Caryophyllales</taxon>
        <taxon>Caryophyllaceae</taxon>
        <taxon>Caryophylleae</taxon>
        <taxon>Saponaria</taxon>
    </lineage>
</organism>
<evidence type="ECO:0000313" key="2">
    <source>
        <dbReference type="Proteomes" id="UP001443914"/>
    </source>
</evidence>
<dbReference type="EMBL" id="JBDFQZ010000013">
    <property type="protein sequence ID" value="KAK9668245.1"/>
    <property type="molecule type" value="Genomic_DNA"/>
</dbReference>
<name>A0AAW1GW06_SAPOF</name>
<accession>A0AAW1GW06</accession>
<comment type="caution">
    <text evidence="1">The sequence shown here is derived from an EMBL/GenBank/DDBJ whole genome shotgun (WGS) entry which is preliminary data.</text>
</comment>
<keyword evidence="2" id="KW-1185">Reference proteome</keyword>
<protein>
    <submittedName>
        <fullName evidence="1">Uncharacterized protein</fullName>
    </submittedName>
</protein>
<dbReference type="AlphaFoldDB" id="A0AAW1GW06"/>
<sequence length="404" mass="45998">MGLVETRVKAHNASSIGSKLFGHNWGVADNYQFHPNGIIWLAWNKARTRVDVIHTSTQVITCLPWLLMGDFNVVLHDDEKRSDAMFNYGSMRDFGDCCQLLQIMDLPSQGMFYTWSNKQLADARTWCKLDRVMGNYAWFQANLNVQVEFLEPGVSDHSPALAYFVTQNVNKGKCFKFLNGWILHQGFQQTVRDHWAKRFRGTKMYCFFQKLKSLKGELRELHKRNYSLISQRVAEARADLFLTQQQLHFHPGDQILMQKESSDLEKFLMLQKAELSFSKQRAEIRNIQLNDEGTSYFYAKINERACKNKIGSILHNGSLATTDASIGEAFVAYYTNLLGVEHSMADFGQLNVGGTKLAEEKHASLLLPVLESQIRDTLFGIADDKAPGIDGFSSGFFQSTWSST</sequence>
<proteinExistence type="predicted"/>
<dbReference type="SUPFAM" id="SSF56219">
    <property type="entry name" value="DNase I-like"/>
    <property type="match status" value="1"/>
</dbReference>
<dbReference type="Gene3D" id="3.60.10.10">
    <property type="entry name" value="Endonuclease/exonuclease/phosphatase"/>
    <property type="match status" value="1"/>
</dbReference>
<reference evidence="1" key="1">
    <citation type="submission" date="2024-03" db="EMBL/GenBank/DDBJ databases">
        <title>WGS assembly of Saponaria officinalis var. Norfolk2.</title>
        <authorList>
            <person name="Jenkins J."/>
            <person name="Shu S."/>
            <person name="Grimwood J."/>
            <person name="Barry K."/>
            <person name="Goodstein D."/>
            <person name="Schmutz J."/>
            <person name="Leebens-Mack J."/>
            <person name="Osbourn A."/>
        </authorList>
    </citation>
    <scope>NUCLEOTIDE SEQUENCE [LARGE SCALE GENOMIC DNA]</scope>
    <source>
        <strain evidence="1">JIC</strain>
    </source>
</reference>
<dbReference type="PANTHER" id="PTHR33710:SF82">
    <property type="match status" value="1"/>
</dbReference>
<dbReference type="PANTHER" id="PTHR33710">
    <property type="entry name" value="BNAC02G09200D PROTEIN"/>
    <property type="match status" value="1"/>
</dbReference>
<dbReference type="Proteomes" id="UP001443914">
    <property type="component" value="Unassembled WGS sequence"/>
</dbReference>
<dbReference type="InterPro" id="IPR036691">
    <property type="entry name" value="Endo/exonu/phosph_ase_sf"/>
</dbReference>
<evidence type="ECO:0000313" key="1">
    <source>
        <dbReference type="EMBL" id="KAK9668245.1"/>
    </source>
</evidence>
<gene>
    <name evidence="1" type="ORF">RND81_13G044400</name>
</gene>